<dbReference type="InterPro" id="IPR036388">
    <property type="entry name" value="WH-like_DNA-bd_sf"/>
</dbReference>
<evidence type="ECO:0000256" key="4">
    <source>
        <dbReference type="ARBA" id="ARBA00023163"/>
    </source>
</evidence>
<evidence type="ECO:0000256" key="3">
    <source>
        <dbReference type="ARBA" id="ARBA00023125"/>
    </source>
</evidence>
<comment type="similarity">
    <text evidence="1">Belongs to the LysR transcriptional regulatory family.</text>
</comment>
<sequence length="308" mass="34272">MDDFNDLVYFTSVVEHHGFSAAARATGVEKTRLSRRIAALESRLGVRLLHRSTRRIALTEAGERFYAHCRAAVEGARSAYESVADLRREPAGTVRLTCPQVMAESYLAPILANYLTEYPKVDLMVEATDRVVDLFDGRFDLALRPSARIDEALDLVARPLADAHRILVASPVYLKRRGQPTGPEKLSAHDVICRSEESTDGQTRWRLTGPKGQRMTLQLSPRVETNDMRLLQEVVCRGLGIGLLPEPVVATAIRAGTLMQILPQWTGTTHHIYLLYHSPRGMLPSVRSLIDYLIEHLPASLRAVSNTG</sequence>
<accession>A0A4V2W922</accession>
<dbReference type="Gene3D" id="3.40.190.290">
    <property type="match status" value="1"/>
</dbReference>
<proteinExistence type="inferred from homology"/>
<evidence type="ECO:0000259" key="5">
    <source>
        <dbReference type="PROSITE" id="PS50931"/>
    </source>
</evidence>
<dbReference type="Gene3D" id="1.10.10.10">
    <property type="entry name" value="Winged helix-like DNA-binding domain superfamily/Winged helix DNA-binding domain"/>
    <property type="match status" value="1"/>
</dbReference>
<dbReference type="GO" id="GO:0003700">
    <property type="term" value="F:DNA-binding transcription factor activity"/>
    <property type="evidence" value="ECO:0007669"/>
    <property type="project" value="InterPro"/>
</dbReference>
<keyword evidence="2" id="KW-0805">Transcription regulation</keyword>
<dbReference type="InterPro" id="IPR058163">
    <property type="entry name" value="LysR-type_TF_proteobact-type"/>
</dbReference>
<dbReference type="InterPro" id="IPR005119">
    <property type="entry name" value="LysR_subst-bd"/>
</dbReference>
<dbReference type="InterPro" id="IPR000847">
    <property type="entry name" value="LysR_HTH_N"/>
</dbReference>
<keyword evidence="4" id="KW-0804">Transcription</keyword>
<dbReference type="Pfam" id="PF03466">
    <property type="entry name" value="LysR_substrate"/>
    <property type="match status" value="1"/>
</dbReference>
<gene>
    <name evidence="6" type="ORF">EDC29_11647</name>
</gene>
<evidence type="ECO:0000256" key="1">
    <source>
        <dbReference type="ARBA" id="ARBA00009437"/>
    </source>
</evidence>
<dbReference type="AlphaFoldDB" id="A0A4V2W922"/>
<feature type="domain" description="HTH lysR-type" evidence="5">
    <location>
        <begin position="1"/>
        <end position="59"/>
    </location>
</feature>
<dbReference type="InterPro" id="IPR036390">
    <property type="entry name" value="WH_DNA-bd_sf"/>
</dbReference>
<keyword evidence="3" id="KW-0238">DNA-binding</keyword>
<dbReference type="PANTHER" id="PTHR30537">
    <property type="entry name" value="HTH-TYPE TRANSCRIPTIONAL REGULATOR"/>
    <property type="match status" value="1"/>
</dbReference>
<dbReference type="PANTHER" id="PTHR30537:SF31">
    <property type="entry name" value="TRANSCRIPTIONAL REGULATOR, LYSR FAMILY"/>
    <property type="match status" value="1"/>
</dbReference>
<dbReference type="Proteomes" id="UP000295247">
    <property type="component" value="Unassembled WGS sequence"/>
</dbReference>
<dbReference type="SUPFAM" id="SSF53850">
    <property type="entry name" value="Periplasmic binding protein-like II"/>
    <property type="match status" value="1"/>
</dbReference>
<protein>
    <submittedName>
        <fullName evidence="6">LysR family transcriptional regulator</fullName>
    </submittedName>
</protein>
<dbReference type="Pfam" id="PF00126">
    <property type="entry name" value="HTH_1"/>
    <property type="match status" value="1"/>
</dbReference>
<dbReference type="PROSITE" id="PS50931">
    <property type="entry name" value="HTH_LYSR"/>
    <property type="match status" value="1"/>
</dbReference>
<evidence type="ECO:0000256" key="2">
    <source>
        <dbReference type="ARBA" id="ARBA00023015"/>
    </source>
</evidence>
<reference evidence="6 7" key="1">
    <citation type="submission" date="2019-03" db="EMBL/GenBank/DDBJ databases">
        <title>Genomic Encyclopedia of Type Strains, Phase IV (KMG-IV): sequencing the most valuable type-strain genomes for metagenomic binning, comparative biology and taxonomic classification.</title>
        <authorList>
            <person name="Goeker M."/>
        </authorList>
    </citation>
    <scope>NUCLEOTIDE SEQUENCE [LARGE SCALE GENOMIC DNA]</scope>
    <source>
        <strain evidence="6 7">DSM 203</strain>
    </source>
</reference>
<evidence type="ECO:0000313" key="7">
    <source>
        <dbReference type="Proteomes" id="UP000295247"/>
    </source>
</evidence>
<dbReference type="SUPFAM" id="SSF46785">
    <property type="entry name" value="Winged helix' DNA-binding domain"/>
    <property type="match status" value="1"/>
</dbReference>
<dbReference type="RefSeq" id="WP_123141386.1">
    <property type="nucleotide sequence ID" value="NZ_NRRH01000090.1"/>
</dbReference>
<dbReference type="EMBL" id="SMDC01000016">
    <property type="protein sequence ID" value="TCW33207.1"/>
    <property type="molecule type" value="Genomic_DNA"/>
</dbReference>
<evidence type="ECO:0000313" key="6">
    <source>
        <dbReference type="EMBL" id="TCW33207.1"/>
    </source>
</evidence>
<organism evidence="6 7">
    <name type="scientific">Marichromatium gracile</name>
    <name type="common">Chromatium gracile</name>
    <dbReference type="NCBI Taxonomy" id="1048"/>
    <lineage>
        <taxon>Bacteria</taxon>
        <taxon>Pseudomonadati</taxon>
        <taxon>Pseudomonadota</taxon>
        <taxon>Gammaproteobacteria</taxon>
        <taxon>Chromatiales</taxon>
        <taxon>Chromatiaceae</taxon>
        <taxon>Marichromatium</taxon>
    </lineage>
</organism>
<comment type="caution">
    <text evidence="6">The sequence shown here is derived from an EMBL/GenBank/DDBJ whole genome shotgun (WGS) entry which is preliminary data.</text>
</comment>
<dbReference type="FunFam" id="1.10.10.10:FF:000001">
    <property type="entry name" value="LysR family transcriptional regulator"/>
    <property type="match status" value="1"/>
</dbReference>
<name>A0A4V2W922_MARGR</name>
<dbReference type="GO" id="GO:0043565">
    <property type="term" value="F:sequence-specific DNA binding"/>
    <property type="evidence" value="ECO:0007669"/>
    <property type="project" value="TreeGrafter"/>
</dbReference>
<dbReference type="GO" id="GO:0006351">
    <property type="term" value="P:DNA-templated transcription"/>
    <property type="evidence" value="ECO:0007669"/>
    <property type="project" value="TreeGrafter"/>
</dbReference>